<proteinExistence type="predicted"/>
<feature type="domain" description="HTH tetR-type" evidence="3">
    <location>
        <begin position="3"/>
        <end position="63"/>
    </location>
</feature>
<reference evidence="5" key="1">
    <citation type="journal article" date="2019" name="Int. J. Syst. Evol. Microbiol.">
        <title>The Global Catalogue of Microorganisms (GCM) 10K type strain sequencing project: providing services to taxonomists for standard genome sequencing and annotation.</title>
        <authorList>
            <consortium name="The Broad Institute Genomics Platform"/>
            <consortium name="The Broad Institute Genome Sequencing Center for Infectious Disease"/>
            <person name="Wu L."/>
            <person name="Ma J."/>
        </authorList>
    </citation>
    <scope>NUCLEOTIDE SEQUENCE [LARGE SCALE GENOMIC DNA]</scope>
    <source>
        <strain evidence="5">JCM 18401</strain>
    </source>
</reference>
<evidence type="ECO:0000256" key="2">
    <source>
        <dbReference type="PROSITE-ProRule" id="PRU00335"/>
    </source>
</evidence>
<dbReference type="InterPro" id="IPR009057">
    <property type="entry name" value="Homeodomain-like_sf"/>
</dbReference>
<protein>
    <recommendedName>
        <fullName evidence="3">HTH tetR-type domain-containing protein</fullName>
    </recommendedName>
</protein>
<keyword evidence="5" id="KW-1185">Reference proteome</keyword>
<evidence type="ECO:0000259" key="3">
    <source>
        <dbReference type="PROSITE" id="PS50977"/>
    </source>
</evidence>
<dbReference type="InterPro" id="IPR001647">
    <property type="entry name" value="HTH_TetR"/>
</dbReference>
<evidence type="ECO:0000256" key="1">
    <source>
        <dbReference type="ARBA" id="ARBA00023125"/>
    </source>
</evidence>
<name>A0ABP9EMS0_9GAMM</name>
<organism evidence="4 5">
    <name type="scientific">Ferrimonas pelagia</name>
    <dbReference type="NCBI Taxonomy" id="1177826"/>
    <lineage>
        <taxon>Bacteria</taxon>
        <taxon>Pseudomonadati</taxon>
        <taxon>Pseudomonadota</taxon>
        <taxon>Gammaproteobacteria</taxon>
        <taxon>Alteromonadales</taxon>
        <taxon>Ferrimonadaceae</taxon>
        <taxon>Ferrimonas</taxon>
    </lineage>
</organism>
<accession>A0ABP9EMS0</accession>
<sequence length="228" mass="26067">MQQDVSEHILDIAVLEIEQRGIVDFSLSGVAHSAHVSKSTVYKLYPTKDDVMLAVFRRELLLRLQQAQSVSHCSLLNNVEKVLTFHALSIALQCQSPSQHGLKFLPTNPTLWHKAKKSRVDEMTALLQRIYKFPEYLLEQACIAAEIKMSPRQIVLAELDLMAQERGYIVNILNVATRNQYLCLPIEHYVGSLEHQLLTHCDNPVLIVDRAKIARWIHRDLNLETHSN</sequence>
<dbReference type="SUPFAM" id="SSF46689">
    <property type="entry name" value="Homeodomain-like"/>
    <property type="match status" value="1"/>
</dbReference>
<keyword evidence="1 2" id="KW-0238">DNA-binding</keyword>
<dbReference type="Gene3D" id="1.10.357.10">
    <property type="entry name" value="Tetracycline Repressor, domain 2"/>
    <property type="match status" value="1"/>
</dbReference>
<feature type="DNA-binding region" description="H-T-H motif" evidence="2">
    <location>
        <begin position="26"/>
        <end position="45"/>
    </location>
</feature>
<dbReference type="Proteomes" id="UP001499988">
    <property type="component" value="Unassembled WGS sequence"/>
</dbReference>
<dbReference type="PROSITE" id="PS50977">
    <property type="entry name" value="HTH_TETR_2"/>
    <property type="match status" value="1"/>
</dbReference>
<comment type="caution">
    <text evidence="4">The sequence shown here is derived from an EMBL/GenBank/DDBJ whole genome shotgun (WGS) entry which is preliminary data.</text>
</comment>
<gene>
    <name evidence="4" type="ORF">GCM10023333_15210</name>
</gene>
<dbReference type="RefSeq" id="WP_345334751.1">
    <property type="nucleotide sequence ID" value="NZ_BAABJZ010000022.1"/>
</dbReference>
<evidence type="ECO:0000313" key="4">
    <source>
        <dbReference type="EMBL" id="GAA4882012.1"/>
    </source>
</evidence>
<dbReference type="Pfam" id="PF00440">
    <property type="entry name" value="TetR_N"/>
    <property type="match status" value="1"/>
</dbReference>
<dbReference type="EMBL" id="BAABJZ010000022">
    <property type="protein sequence ID" value="GAA4882012.1"/>
    <property type="molecule type" value="Genomic_DNA"/>
</dbReference>
<evidence type="ECO:0000313" key="5">
    <source>
        <dbReference type="Proteomes" id="UP001499988"/>
    </source>
</evidence>